<protein>
    <submittedName>
        <fullName evidence="1">Uncharacterized protein</fullName>
    </submittedName>
</protein>
<sequence>MNRDAYISILGGIDYYHGHEEQEDTCPECKTHFRAVWNSAAGFKDQESVFCPKCRHKCFTVMASDIPSTFMIEDRE</sequence>
<dbReference type="AlphaFoldDB" id="A0A6J7ZR22"/>
<name>A0A6J7ZR22_PLARU</name>
<gene>
    <name evidence="1" type="ORF">PLAN_60382</name>
</gene>
<keyword evidence="2" id="KW-1185">Reference proteome</keyword>
<dbReference type="RefSeq" id="WP_026798006.1">
    <property type="nucleotide sequence ID" value="NZ_LR812491.1"/>
</dbReference>
<evidence type="ECO:0000313" key="1">
    <source>
        <dbReference type="EMBL" id="CAC5345367.1"/>
    </source>
</evidence>
<proteinExistence type="predicted"/>
<dbReference type="Proteomes" id="UP000196521">
    <property type="component" value="Unassembled WGS sequence"/>
</dbReference>
<accession>A0A6J7ZR22</accession>
<organism evidence="1 2">
    <name type="scientific">Planktothrix rubescens CCAP 1459/22</name>
    <dbReference type="NCBI Taxonomy" id="329571"/>
    <lineage>
        <taxon>Bacteria</taxon>
        <taxon>Bacillati</taxon>
        <taxon>Cyanobacteriota</taxon>
        <taxon>Cyanophyceae</taxon>
        <taxon>Oscillatoriophycideae</taxon>
        <taxon>Oscillatoriales</taxon>
        <taxon>Microcoleaceae</taxon>
        <taxon>Planktothrix</taxon>
    </lineage>
</organism>
<comment type="caution">
    <text evidence="1">The sequence shown here is derived from an EMBL/GenBank/DDBJ whole genome shotgun (WGS) entry which is preliminary data.</text>
</comment>
<dbReference type="EMBL" id="CZCZ02000016">
    <property type="protein sequence ID" value="CAC5345367.1"/>
    <property type="molecule type" value="Genomic_DNA"/>
</dbReference>
<reference evidence="1" key="1">
    <citation type="submission" date="2020-05" db="EMBL/GenBank/DDBJ databases">
        <authorList>
            <consortium name="Genoscope - CEA"/>
            <person name="William W."/>
        </authorList>
    </citation>
    <scope>NUCLEOTIDE SEQUENCE [LARGE SCALE GENOMIC DNA]</scope>
    <source>
        <strain evidence="1">PCC 7821</strain>
    </source>
</reference>
<evidence type="ECO:0000313" key="2">
    <source>
        <dbReference type="Proteomes" id="UP000196521"/>
    </source>
</evidence>